<dbReference type="CDD" id="cd00085">
    <property type="entry name" value="HNHc"/>
    <property type="match status" value="1"/>
</dbReference>
<dbReference type="RefSeq" id="WP_349064672.1">
    <property type="nucleotide sequence ID" value="NZ_JBBMFP010000027.1"/>
</dbReference>
<protein>
    <submittedName>
        <fullName evidence="1">HNHc nuclease</fullName>
    </submittedName>
</protein>
<dbReference type="InterPro" id="IPR041242">
    <property type="entry name" value="HNHc_6"/>
</dbReference>
<evidence type="ECO:0000313" key="2">
    <source>
        <dbReference type="Proteomes" id="UP001457898"/>
    </source>
</evidence>
<reference evidence="1 2" key="1">
    <citation type="submission" date="2024-03" db="EMBL/GenBank/DDBJ databases">
        <title>Human intestinal bacterial collection.</title>
        <authorList>
            <person name="Pauvert C."/>
            <person name="Hitch T.C.A."/>
            <person name="Clavel T."/>
        </authorList>
    </citation>
    <scope>NUCLEOTIDE SEQUENCE [LARGE SCALE GENOMIC DNA]</scope>
    <source>
        <strain evidence="1 2">CLA-SR-H028</strain>
    </source>
</reference>
<proteinExistence type="predicted"/>
<name>A0ABV1DTP9_9FIRM</name>
<gene>
    <name evidence="1" type="ORF">WMO65_22380</name>
</gene>
<comment type="caution">
    <text evidence="1">The sequence shown here is derived from an EMBL/GenBank/DDBJ whole genome shotgun (WGS) entry which is preliminary data.</text>
</comment>
<dbReference type="Proteomes" id="UP001457898">
    <property type="component" value="Unassembled WGS sequence"/>
</dbReference>
<dbReference type="Pfam" id="PF16784">
    <property type="entry name" value="HNHc_6"/>
    <property type="match status" value="1"/>
</dbReference>
<sequence length="226" mass="25931">MYSLVELQKYRETSSGTDLVVHVPEQIGEQILKKGIRTAEIRLDDGRHISAAQRKKIYATIRDIADYTGYMPEEEKEWLKYLHISRTGDAYFSLSTCSMDTAREFINTILEYAIEHGIPLSERGVDRADDIGRYLYYCLKHKKCAVCGRPGEIHHVDAIGMGRDRRTVDDSCSRKICLCRTHHTIAHQRGMRAFEQMYHVYGIVIPEDSRSPMLGALNDISQFVTL</sequence>
<dbReference type="EMBL" id="JBBMFP010000027">
    <property type="protein sequence ID" value="MEQ2433745.1"/>
    <property type="molecule type" value="Genomic_DNA"/>
</dbReference>
<keyword evidence="2" id="KW-1185">Reference proteome</keyword>
<organism evidence="1 2">
    <name type="scientific">Blautia caccae</name>
    <dbReference type="NCBI Taxonomy" id="3133175"/>
    <lineage>
        <taxon>Bacteria</taxon>
        <taxon>Bacillati</taxon>
        <taxon>Bacillota</taxon>
        <taxon>Clostridia</taxon>
        <taxon>Lachnospirales</taxon>
        <taxon>Lachnospiraceae</taxon>
        <taxon>Blautia</taxon>
    </lineage>
</organism>
<evidence type="ECO:0000313" key="1">
    <source>
        <dbReference type="EMBL" id="MEQ2433745.1"/>
    </source>
</evidence>
<dbReference type="InterPro" id="IPR003615">
    <property type="entry name" value="HNH_nuc"/>
</dbReference>
<accession>A0ABV1DTP9</accession>